<dbReference type="KEGG" id="mcui:G8O30_01025"/>
<dbReference type="EMBL" id="CP049742">
    <property type="protein sequence ID" value="QPC45652.1"/>
    <property type="molecule type" value="Genomic_DNA"/>
</dbReference>
<dbReference type="Gene3D" id="6.10.340.10">
    <property type="match status" value="1"/>
</dbReference>
<feature type="coiled-coil region" evidence="7">
    <location>
        <begin position="76"/>
        <end position="103"/>
    </location>
</feature>
<evidence type="ECO:0000259" key="9">
    <source>
        <dbReference type="PROSITE" id="PS50885"/>
    </source>
</evidence>
<evidence type="ECO:0000313" key="11">
    <source>
        <dbReference type="Proteomes" id="UP000593626"/>
    </source>
</evidence>
<dbReference type="Pfam" id="PF06580">
    <property type="entry name" value="His_kinase"/>
    <property type="match status" value="1"/>
</dbReference>
<keyword evidence="8" id="KW-1133">Transmembrane helix</keyword>
<evidence type="ECO:0000256" key="1">
    <source>
        <dbReference type="ARBA" id="ARBA00004651"/>
    </source>
</evidence>
<reference evidence="10 11" key="1">
    <citation type="submission" date="2019-07" db="EMBL/GenBank/DDBJ databases">
        <title>Genome sequence of 2 isolates from Red Sea Mangroves.</title>
        <authorList>
            <person name="Sefrji F."/>
            <person name="Michoud G."/>
            <person name="Merlino G."/>
            <person name="Daffonchio D."/>
        </authorList>
    </citation>
    <scope>NUCLEOTIDE SEQUENCE [LARGE SCALE GENOMIC DNA]</scope>
    <source>
        <strain evidence="10 11">R1DC41</strain>
    </source>
</reference>
<keyword evidence="3" id="KW-0597">Phosphoprotein</keyword>
<keyword evidence="8" id="KW-0812">Transmembrane</keyword>
<dbReference type="GO" id="GO:0005886">
    <property type="term" value="C:plasma membrane"/>
    <property type="evidence" value="ECO:0007669"/>
    <property type="project" value="UniProtKB-SubCell"/>
</dbReference>
<dbReference type="InterPro" id="IPR010559">
    <property type="entry name" value="Sig_transdc_His_kin_internal"/>
</dbReference>
<name>A0A7S8HEF1_9BACI</name>
<dbReference type="Proteomes" id="UP000593626">
    <property type="component" value="Chromosome"/>
</dbReference>
<dbReference type="InterPro" id="IPR050640">
    <property type="entry name" value="Bact_2-comp_sensor_kinase"/>
</dbReference>
<feature type="transmembrane region" description="Helical" evidence="8">
    <location>
        <begin position="177"/>
        <end position="196"/>
    </location>
</feature>
<dbReference type="SMART" id="SM00304">
    <property type="entry name" value="HAMP"/>
    <property type="match status" value="1"/>
</dbReference>
<evidence type="ECO:0000256" key="4">
    <source>
        <dbReference type="ARBA" id="ARBA00022679"/>
    </source>
</evidence>
<dbReference type="PROSITE" id="PS50885">
    <property type="entry name" value="HAMP"/>
    <property type="match status" value="1"/>
</dbReference>
<dbReference type="CDD" id="cd06225">
    <property type="entry name" value="HAMP"/>
    <property type="match status" value="1"/>
</dbReference>
<gene>
    <name evidence="10" type="ORF">G8O30_01025</name>
</gene>
<dbReference type="RefSeq" id="WP_239673164.1">
    <property type="nucleotide sequence ID" value="NZ_CP049742.1"/>
</dbReference>
<dbReference type="InterPro" id="IPR036890">
    <property type="entry name" value="HATPase_C_sf"/>
</dbReference>
<dbReference type="Pfam" id="PF00672">
    <property type="entry name" value="HAMP"/>
    <property type="match status" value="1"/>
</dbReference>
<dbReference type="SUPFAM" id="SSF158472">
    <property type="entry name" value="HAMP domain-like"/>
    <property type="match status" value="1"/>
</dbReference>
<dbReference type="Gene3D" id="3.30.565.10">
    <property type="entry name" value="Histidine kinase-like ATPase, C-terminal domain"/>
    <property type="match status" value="1"/>
</dbReference>
<protein>
    <submittedName>
        <fullName evidence="10">Sensor histidine kinase</fullName>
    </submittedName>
</protein>
<dbReference type="InterPro" id="IPR003660">
    <property type="entry name" value="HAMP_dom"/>
</dbReference>
<dbReference type="Pfam" id="PF02518">
    <property type="entry name" value="HATPase_c"/>
    <property type="match status" value="1"/>
</dbReference>
<keyword evidence="4" id="KW-0808">Transferase</keyword>
<evidence type="ECO:0000256" key="3">
    <source>
        <dbReference type="ARBA" id="ARBA00022553"/>
    </source>
</evidence>
<keyword evidence="2" id="KW-1003">Cell membrane</keyword>
<evidence type="ECO:0000256" key="7">
    <source>
        <dbReference type="SAM" id="Coils"/>
    </source>
</evidence>
<proteinExistence type="predicted"/>
<evidence type="ECO:0000256" key="2">
    <source>
        <dbReference type="ARBA" id="ARBA00022475"/>
    </source>
</evidence>
<evidence type="ECO:0000256" key="8">
    <source>
        <dbReference type="SAM" id="Phobius"/>
    </source>
</evidence>
<keyword evidence="6 8" id="KW-0472">Membrane</keyword>
<evidence type="ECO:0000256" key="6">
    <source>
        <dbReference type="ARBA" id="ARBA00023136"/>
    </source>
</evidence>
<dbReference type="PANTHER" id="PTHR34220:SF7">
    <property type="entry name" value="SENSOR HISTIDINE KINASE YPDA"/>
    <property type="match status" value="1"/>
</dbReference>
<dbReference type="SUPFAM" id="SSF55874">
    <property type="entry name" value="ATPase domain of HSP90 chaperone/DNA topoisomerase II/histidine kinase"/>
    <property type="match status" value="1"/>
</dbReference>
<dbReference type="InterPro" id="IPR003594">
    <property type="entry name" value="HATPase_dom"/>
</dbReference>
<dbReference type="GO" id="GO:0000155">
    <property type="term" value="F:phosphorelay sensor kinase activity"/>
    <property type="evidence" value="ECO:0007669"/>
    <property type="project" value="InterPro"/>
</dbReference>
<evidence type="ECO:0000313" key="10">
    <source>
        <dbReference type="EMBL" id="QPC45652.1"/>
    </source>
</evidence>
<evidence type="ECO:0000256" key="5">
    <source>
        <dbReference type="ARBA" id="ARBA00022777"/>
    </source>
</evidence>
<dbReference type="SMART" id="SM00387">
    <property type="entry name" value="HATPase_c"/>
    <property type="match status" value="1"/>
</dbReference>
<keyword evidence="5 10" id="KW-0418">Kinase</keyword>
<comment type="subcellular location">
    <subcellularLocation>
        <location evidence="1">Cell membrane</location>
        <topology evidence="1">Multi-pass membrane protein</topology>
    </subcellularLocation>
</comment>
<feature type="domain" description="HAMP" evidence="9">
    <location>
        <begin position="198"/>
        <end position="250"/>
    </location>
</feature>
<organism evidence="10 11">
    <name type="scientific">Mangrovibacillus cuniculi</name>
    <dbReference type="NCBI Taxonomy" id="2593652"/>
    <lineage>
        <taxon>Bacteria</taxon>
        <taxon>Bacillati</taxon>
        <taxon>Bacillota</taxon>
        <taxon>Bacilli</taxon>
        <taxon>Bacillales</taxon>
        <taxon>Bacillaceae</taxon>
        <taxon>Mangrovibacillus</taxon>
    </lineage>
</organism>
<keyword evidence="11" id="KW-1185">Reference proteome</keyword>
<dbReference type="AlphaFoldDB" id="A0A7S8HEF1"/>
<keyword evidence="7" id="KW-0175">Coiled coil</keyword>
<accession>A0A7S8HEF1</accession>
<dbReference type="PANTHER" id="PTHR34220">
    <property type="entry name" value="SENSOR HISTIDINE KINASE YPDA"/>
    <property type="match status" value="1"/>
</dbReference>
<sequence>MNSIQKKILLLTSLVLIFMSSIWITLTYYNNETHKQYNEILKRYLTMNDVTTASQQSIADLNSYLRKPISSNIIRFEHSKENVRKAKRDVLKLENKANQFTLTTYVSLIDSLVETMDRSVIFFDENNQEASAKEFEEATRISSYISEMTLTLLDKELTTYDIFYRGIMQQAEEVIRLGIWLLLIMTAILFIATYWFSLSITRPIQQLTQAANDLSNGRFKKPIKVESNDEIAFLAKTFDRMRININNLIGEIKHKAQLEHELQQNQLLLQEIQFKSLQSQINPHFLFNTLNTLSKKAYLEGSEETSDLLVSVAGILRYNLKQVDRSVSLREEIFVLKQYIEIQKARFTDRLHVRYEIDEDCLFVPIPALTLQPIVENAVIHAVEPKVEGGQLIIRVKDLQNKVVIEIEDDGSGMTPQKMEEILQEKPVQLEGHSTGIGFPNVVKRLRLFFGEYDVIRIESTQGVGTKVMIFIEKRGVKQDDESLNRR</sequence>